<evidence type="ECO:0000313" key="3">
    <source>
        <dbReference type="Proteomes" id="UP000000393"/>
    </source>
</evidence>
<reference evidence="2 3" key="1">
    <citation type="submission" date="2010-06" db="EMBL/GenBank/DDBJ databases">
        <title>Complete sequence of chromosome of Nitrosococcus watsoni C-113.</title>
        <authorList>
            <consortium name="US DOE Joint Genome Institute"/>
            <person name="Lucas S."/>
            <person name="Copeland A."/>
            <person name="Lapidus A."/>
            <person name="Cheng J.-F."/>
            <person name="Bruce D."/>
            <person name="Goodwin L."/>
            <person name="Pitluck S."/>
            <person name="Malfatti S.A."/>
            <person name="Chain P.S.G."/>
            <person name="Land M."/>
            <person name="Hauser L."/>
            <person name="Kyrpides N."/>
            <person name="Ivanova N."/>
            <person name="Cambell M.A."/>
            <person name="Heidelberg J.F."/>
            <person name="Klotz M.G."/>
            <person name="Woyke T."/>
        </authorList>
    </citation>
    <scope>NUCLEOTIDE SEQUENCE [LARGE SCALE GENOMIC DNA]</scope>
    <source>
        <strain evidence="2 3">C-113</strain>
    </source>
</reference>
<dbReference type="SUPFAM" id="SSF88723">
    <property type="entry name" value="PIN domain-like"/>
    <property type="match status" value="1"/>
</dbReference>
<name>D8K940_NITWC</name>
<dbReference type="InterPro" id="IPR029060">
    <property type="entry name" value="PIN-like_dom_sf"/>
</dbReference>
<evidence type="ECO:0000259" key="1">
    <source>
        <dbReference type="Pfam" id="PF01850"/>
    </source>
</evidence>
<organism evidence="2 3">
    <name type="scientific">Nitrosococcus watsoni (strain C-113)</name>
    <dbReference type="NCBI Taxonomy" id="105559"/>
    <lineage>
        <taxon>Bacteria</taxon>
        <taxon>Pseudomonadati</taxon>
        <taxon>Pseudomonadota</taxon>
        <taxon>Gammaproteobacteria</taxon>
        <taxon>Chromatiales</taxon>
        <taxon>Chromatiaceae</taxon>
        <taxon>Nitrosococcus</taxon>
    </lineage>
</organism>
<dbReference type="AlphaFoldDB" id="D8K940"/>
<dbReference type="HOGENOM" id="CLU_128080_0_0_6"/>
<keyword evidence="3" id="KW-1185">Reference proteome</keyword>
<dbReference type="KEGG" id="nwa:Nwat_2358"/>
<evidence type="ECO:0000313" key="2">
    <source>
        <dbReference type="EMBL" id="ADJ29183.1"/>
    </source>
</evidence>
<dbReference type="STRING" id="105559.Nwat_2358"/>
<dbReference type="RefSeq" id="WP_013221254.1">
    <property type="nucleotide sequence ID" value="NC_014315.1"/>
</dbReference>
<dbReference type="CDD" id="cd18692">
    <property type="entry name" value="PIN_VapC-like"/>
    <property type="match status" value="1"/>
</dbReference>
<dbReference type="Proteomes" id="UP000000393">
    <property type="component" value="Chromosome"/>
</dbReference>
<feature type="domain" description="PIN" evidence="1">
    <location>
        <begin position="6"/>
        <end position="124"/>
    </location>
</feature>
<sequence>MTGICFVDTNILVYFRDASEPEKQARSGKWLAELWRLRKGQLSFQVLNEYYVTVTQKLNPGLDSMEARADIRNLIAWQPISINQGLIESAWIIQDQYQFSWWDSLIVSAAQQVNSNYLLTEDLQHEQQLGGVTIINPFIQGPVVLPG</sequence>
<dbReference type="Pfam" id="PF01850">
    <property type="entry name" value="PIN"/>
    <property type="match status" value="1"/>
</dbReference>
<dbReference type="eggNOG" id="COG5573">
    <property type="taxonomic scope" value="Bacteria"/>
</dbReference>
<dbReference type="InterPro" id="IPR002716">
    <property type="entry name" value="PIN_dom"/>
</dbReference>
<dbReference type="OrthoDB" id="9792015at2"/>
<proteinExistence type="predicted"/>
<protein>
    <submittedName>
        <fullName evidence="2">PilT domain-containing protein</fullName>
    </submittedName>
</protein>
<accession>D8K940</accession>
<dbReference type="Gene3D" id="3.40.50.1010">
    <property type="entry name" value="5'-nuclease"/>
    <property type="match status" value="1"/>
</dbReference>
<gene>
    <name evidence="2" type="ordered locus">Nwat_2358</name>
</gene>
<dbReference type="EMBL" id="CP002086">
    <property type="protein sequence ID" value="ADJ29183.1"/>
    <property type="molecule type" value="Genomic_DNA"/>
</dbReference>